<protein>
    <submittedName>
        <fullName evidence="5">Type VI secretion system secreted protein VgrG</fullName>
    </submittedName>
</protein>
<dbReference type="Pfam" id="PF04717">
    <property type="entry name" value="Phage_base_V"/>
    <property type="match status" value="1"/>
</dbReference>
<feature type="region of interest" description="Disordered" evidence="2">
    <location>
        <begin position="917"/>
        <end position="958"/>
    </location>
</feature>
<dbReference type="Gene3D" id="2.30.110.50">
    <property type="match status" value="1"/>
</dbReference>
<dbReference type="SUPFAM" id="SSF69349">
    <property type="entry name" value="Phage fibre proteins"/>
    <property type="match status" value="1"/>
</dbReference>
<evidence type="ECO:0000259" key="4">
    <source>
        <dbReference type="Pfam" id="PF22178"/>
    </source>
</evidence>
<dbReference type="InterPro" id="IPR037026">
    <property type="entry name" value="Vgr_OB-fold_dom_sf"/>
</dbReference>
<dbReference type="SUPFAM" id="SSF69279">
    <property type="entry name" value="Phage tail proteins"/>
    <property type="match status" value="2"/>
</dbReference>
<accession>A0ABU1NMB8</accession>
<dbReference type="InterPro" id="IPR017847">
    <property type="entry name" value="T6SS_RhsGE_Vgr_subset"/>
</dbReference>
<name>A0ABU1NMB8_9BURK</name>
<dbReference type="RefSeq" id="WP_309907439.1">
    <property type="nucleotide sequence ID" value="NZ_JAVDRF010000019.1"/>
</dbReference>
<feature type="region of interest" description="Disordered" evidence="2">
    <location>
        <begin position="552"/>
        <end position="581"/>
    </location>
</feature>
<evidence type="ECO:0000313" key="5">
    <source>
        <dbReference type="EMBL" id="MDR6539605.1"/>
    </source>
</evidence>
<dbReference type="NCBIfam" id="TIGR01646">
    <property type="entry name" value="vgr_GE"/>
    <property type="match status" value="2"/>
</dbReference>
<gene>
    <name evidence="5" type="ORF">J2739_005404</name>
</gene>
<feature type="region of interest" description="Disordered" evidence="2">
    <location>
        <begin position="506"/>
        <end position="529"/>
    </location>
</feature>
<feature type="compositionally biased region" description="Basic and acidic residues" evidence="2">
    <location>
        <begin position="571"/>
        <end position="581"/>
    </location>
</feature>
<dbReference type="InterPro" id="IPR054030">
    <property type="entry name" value="Gp5_Vgr_C"/>
</dbReference>
<evidence type="ECO:0000256" key="2">
    <source>
        <dbReference type="SAM" id="MobiDB-lite"/>
    </source>
</evidence>
<comment type="caution">
    <text evidence="5">The sequence shown here is derived from an EMBL/GenBank/DDBJ whole genome shotgun (WGS) entry which is preliminary data.</text>
</comment>
<evidence type="ECO:0000259" key="3">
    <source>
        <dbReference type="Pfam" id="PF04717"/>
    </source>
</evidence>
<dbReference type="Pfam" id="PF05954">
    <property type="entry name" value="Phage_GPD"/>
    <property type="match status" value="1"/>
</dbReference>
<reference evidence="5 6" key="1">
    <citation type="submission" date="2023-07" db="EMBL/GenBank/DDBJ databases">
        <title>Sorghum-associated microbial communities from plants grown in Nebraska, USA.</title>
        <authorList>
            <person name="Schachtman D."/>
        </authorList>
    </citation>
    <scope>NUCLEOTIDE SEQUENCE [LARGE SCALE GENOMIC DNA]</scope>
    <source>
        <strain evidence="5 6">DS1781</strain>
    </source>
</reference>
<comment type="similarity">
    <text evidence="1">Belongs to the VgrG protein family.</text>
</comment>
<sequence>MAADIQFTLKSDSPVNGELMFWSVVGHEGLSRPSVYELSVLSKNQQIDAKDILGRAFDLTIEFLDADGGKHERHCEGHAVRFMRTSQVGRHFEYRIQLRSWFWLLTKRQNSWIQQDKPVLDVLDAVFEDSPVKRFKKVKSDNVLGTHNARRYCVQYQESDYAFLSRLLEDEGIYYWFDAHDAPGTMHLADSSDVAHAKLPVTGTLHWVDDAASEGRFNEITRWISARRFDTGKHSARDSDFKAIKKKLGADMDASDTHELAGLEVFEYPGGYFSSDDADKTAKIRGEELVARRDRQWALTSWPDVAAGRSFSYEGDPDGMRDGDYVIGACTFIVTHPGYEALEFREKPRTVGQLLQEALADDAVNADTLGVLHELLDDTPQMRTGERGICTFLLTVFPLDAPFKPPRLTPRVTMPGPQSAIVVGPKGEELHVDEHGRVKVHFHWDRSEKRNEKSTCWVRVSQPWAGKGWGGYFIPRIGQEVIVDFLNGDADRPIVVGRVYNDEQTIPYKSPTQSGFKTRSTPGGNAGNYNEIMFEDKKGEEKLSIHAELDMSKSVERDDGTSVGQDQSITVKRDQTSLVDRDRKSTVTRNDTNMVVVDQKNTVKGNQNNQVVGNRTSFVDANDALTVGGKSVLDVVGARTTTYRAGESHTVVGNQTVSVTGKLSYKAASMSFETAHIDWMVTGSSSKNITVPTGPLNLMANKIRLMSNTGIELMSVGNIDQTAIGSNTTILGPNTSGYIGTNSEANLGINRSTFMGLNIENALALAMSNNGGVFIENTLGVKLVNCVAPEIKSISTADVNLTPLKTISPGGGGGPATGAAVAGALGAVAGAGSAFVDIAATLKQYADAAQALTEAAAEAQAAGMSGLAGRLSAMAMLTNMRRNQGILGAVPVVGTGLQVFLELFTGADAIGAGQLASDGASTNADGTPIAQPSTPPSTGGGSGGSGGGSGGGGGGGGG</sequence>
<dbReference type="NCBIfam" id="TIGR03361">
    <property type="entry name" value="VI_Rhs_Vgr"/>
    <property type="match status" value="1"/>
</dbReference>
<dbReference type="Proteomes" id="UP001184230">
    <property type="component" value="Unassembled WGS sequence"/>
</dbReference>
<evidence type="ECO:0000313" key="6">
    <source>
        <dbReference type="Proteomes" id="UP001184230"/>
    </source>
</evidence>
<dbReference type="Pfam" id="PF22178">
    <property type="entry name" value="Gp5_trimer_C"/>
    <property type="match status" value="1"/>
</dbReference>
<dbReference type="Gene3D" id="2.40.50.230">
    <property type="entry name" value="Gp5 N-terminal domain"/>
    <property type="match status" value="1"/>
</dbReference>
<dbReference type="Gene3D" id="3.55.50.10">
    <property type="entry name" value="Baseplate protein-like domains"/>
    <property type="match status" value="1"/>
</dbReference>
<feature type="compositionally biased region" description="Gly residues" evidence="2">
    <location>
        <begin position="938"/>
        <end position="958"/>
    </location>
</feature>
<feature type="domain" description="Gp5/Type VI secretion system Vgr protein OB-fold" evidence="3">
    <location>
        <begin position="433"/>
        <end position="500"/>
    </location>
</feature>
<dbReference type="InterPro" id="IPR006533">
    <property type="entry name" value="T6SS_Vgr_RhsGE"/>
</dbReference>
<keyword evidence="6" id="KW-1185">Reference proteome</keyword>
<feature type="domain" description="Gp5/Type VI secretion system Vgr C-terminal trimerisation" evidence="4">
    <location>
        <begin position="514"/>
        <end position="627"/>
    </location>
</feature>
<proteinExistence type="inferred from homology"/>
<dbReference type="SUPFAM" id="SSF69255">
    <property type="entry name" value="gp5 N-terminal domain-like"/>
    <property type="match status" value="1"/>
</dbReference>
<feature type="compositionally biased region" description="Polar residues" evidence="2">
    <location>
        <begin position="510"/>
        <end position="523"/>
    </location>
</feature>
<dbReference type="EMBL" id="JAVDRF010000019">
    <property type="protein sequence ID" value="MDR6539605.1"/>
    <property type="molecule type" value="Genomic_DNA"/>
</dbReference>
<evidence type="ECO:0000256" key="1">
    <source>
        <dbReference type="ARBA" id="ARBA00005558"/>
    </source>
</evidence>
<dbReference type="InterPro" id="IPR006531">
    <property type="entry name" value="Gp5/Vgr_OB"/>
</dbReference>
<dbReference type="Gene3D" id="4.10.220.110">
    <property type="match status" value="1"/>
</dbReference>
<organism evidence="5 6">
    <name type="scientific">Variovorax soli</name>
    <dbReference type="NCBI Taxonomy" id="376815"/>
    <lineage>
        <taxon>Bacteria</taxon>
        <taxon>Pseudomonadati</taxon>
        <taxon>Pseudomonadota</taxon>
        <taxon>Betaproteobacteria</taxon>
        <taxon>Burkholderiales</taxon>
        <taxon>Comamonadaceae</taxon>
        <taxon>Variovorax</taxon>
    </lineage>
</organism>